<dbReference type="Proteomes" id="UP000054097">
    <property type="component" value="Unassembled WGS sequence"/>
</dbReference>
<proteinExistence type="predicted"/>
<protein>
    <submittedName>
        <fullName evidence="1">Uncharacterized protein</fullName>
    </submittedName>
</protein>
<reference evidence="2" key="2">
    <citation type="submission" date="2015-01" db="EMBL/GenBank/DDBJ databases">
        <title>Evolutionary Origins and Diversification of the Mycorrhizal Mutualists.</title>
        <authorList>
            <consortium name="DOE Joint Genome Institute"/>
            <consortium name="Mycorrhizal Genomics Consortium"/>
            <person name="Kohler A."/>
            <person name="Kuo A."/>
            <person name="Nagy L.G."/>
            <person name="Floudas D."/>
            <person name="Copeland A."/>
            <person name="Barry K.W."/>
            <person name="Cichocki N."/>
            <person name="Veneault-Fourrey C."/>
            <person name="LaButti K."/>
            <person name="Lindquist E.A."/>
            <person name="Lipzen A."/>
            <person name="Lundell T."/>
            <person name="Morin E."/>
            <person name="Murat C."/>
            <person name="Riley R."/>
            <person name="Ohm R."/>
            <person name="Sun H."/>
            <person name="Tunlid A."/>
            <person name="Henrissat B."/>
            <person name="Grigoriev I.V."/>
            <person name="Hibbett D.S."/>
            <person name="Martin F."/>
        </authorList>
    </citation>
    <scope>NUCLEOTIDE SEQUENCE [LARGE SCALE GENOMIC DNA]</scope>
    <source>
        <strain evidence="2">MAFF 305830</strain>
    </source>
</reference>
<feature type="non-terminal residue" evidence="1">
    <location>
        <position position="55"/>
    </location>
</feature>
<organism evidence="1 2">
    <name type="scientific">Serendipita vermifera MAFF 305830</name>
    <dbReference type="NCBI Taxonomy" id="933852"/>
    <lineage>
        <taxon>Eukaryota</taxon>
        <taxon>Fungi</taxon>
        <taxon>Dikarya</taxon>
        <taxon>Basidiomycota</taxon>
        <taxon>Agaricomycotina</taxon>
        <taxon>Agaricomycetes</taxon>
        <taxon>Sebacinales</taxon>
        <taxon>Serendipitaceae</taxon>
        <taxon>Serendipita</taxon>
    </lineage>
</organism>
<gene>
    <name evidence="1" type="ORF">M408DRAFT_332442</name>
</gene>
<reference evidence="1 2" key="1">
    <citation type="submission" date="2014-04" db="EMBL/GenBank/DDBJ databases">
        <authorList>
            <consortium name="DOE Joint Genome Institute"/>
            <person name="Kuo A."/>
            <person name="Zuccaro A."/>
            <person name="Kohler A."/>
            <person name="Nagy L.G."/>
            <person name="Floudas D."/>
            <person name="Copeland A."/>
            <person name="Barry K.W."/>
            <person name="Cichocki N."/>
            <person name="Veneault-Fourrey C."/>
            <person name="LaButti K."/>
            <person name="Lindquist E.A."/>
            <person name="Lipzen A."/>
            <person name="Lundell T."/>
            <person name="Morin E."/>
            <person name="Murat C."/>
            <person name="Sun H."/>
            <person name="Tunlid A."/>
            <person name="Henrissat B."/>
            <person name="Grigoriev I.V."/>
            <person name="Hibbett D.S."/>
            <person name="Martin F."/>
            <person name="Nordberg H.P."/>
            <person name="Cantor M.N."/>
            <person name="Hua S.X."/>
        </authorList>
    </citation>
    <scope>NUCLEOTIDE SEQUENCE [LARGE SCALE GENOMIC DNA]</scope>
    <source>
        <strain evidence="1 2">MAFF 305830</strain>
    </source>
</reference>
<sequence>MEISLICWFYEVTHKFKTREYRIEWTQRLKERLSMTNAKRKGFGKRPMEGLKNER</sequence>
<name>A0A0C2X162_SERVB</name>
<dbReference type="HOGENOM" id="CLU_3038173_0_0_1"/>
<evidence type="ECO:0000313" key="2">
    <source>
        <dbReference type="Proteomes" id="UP000054097"/>
    </source>
</evidence>
<evidence type="ECO:0000313" key="1">
    <source>
        <dbReference type="EMBL" id="KIM23237.1"/>
    </source>
</evidence>
<accession>A0A0C2X162</accession>
<dbReference type="EMBL" id="KN824340">
    <property type="protein sequence ID" value="KIM23237.1"/>
    <property type="molecule type" value="Genomic_DNA"/>
</dbReference>
<dbReference type="AlphaFoldDB" id="A0A0C2X162"/>
<keyword evidence="2" id="KW-1185">Reference proteome</keyword>